<feature type="domain" description="Peptidase M28" evidence="5">
    <location>
        <begin position="610"/>
        <end position="846"/>
    </location>
</feature>
<comment type="caution">
    <text evidence="6">The sequence shown here is derived from an EMBL/GenBank/DDBJ whole genome shotgun (WGS) entry which is preliminary data.</text>
</comment>
<dbReference type="Pfam" id="PF04389">
    <property type="entry name" value="Peptidase_M28"/>
    <property type="match status" value="1"/>
</dbReference>
<evidence type="ECO:0008006" key="7">
    <source>
        <dbReference type="Google" id="ProtNLM"/>
    </source>
</evidence>
<evidence type="ECO:0000256" key="3">
    <source>
        <dbReference type="SAM" id="Phobius"/>
    </source>
</evidence>
<reference evidence="6" key="1">
    <citation type="submission" date="2021-02" db="EMBL/GenBank/DDBJ databases">
        <authorList>
            <person name="Nowell W R."/>
        </authorList>
    </citation>
    <scope>NUCLEOTIDE SEQUENCE</scope>
</reference>
<dbReference type="InterPro" id="IPR046450">
    <property type="entry name" value="PA_dom_sf"/>
</dbReference>
<dbReference type="SUPFAM" id="SSF52025">
    <property type="entry name" value="PA domain"/>
    <property type="match status" value="2"/>
</dbReference>
<comment type="cofactor">
    <cofactor evidence="1">
        <name>Zn(2+)</name>
        <dbReference type="ChEBI" id="CHEBI:29105"/>
    </cofactor>
</comment>
<evidence type="ECO:0000256" key="1">
    <source>
        <dbReference type="ARBA" id="ARBA00001947"/>
    </source>
</evidence>
<dbReference type="InterPro" id="IPR045175">
    <property type="entry name" value="M28_fam"/>
</dbReference>
<dbReference type="Gene3D" id="3.40.630.10">
    <property type="entry name" value="Zn peptidases"/>
    <property type="match status" value="2"/>
</dbReference>
<keyword evidence="3" id="KW-0812">Transmembrane</keyword>
<evidence type="ECO:0000313" key="6">
    <source>
        <dbReference type="EMBL" id="CAF1934260.1"/>
    </source>
</evidence>
<feature type="transmembrane region" description="Helical" evidence="3">
    <location>
        <begin position="340"/>
        <end position="367"/>
    </location>
</feature>
<dbReference type="SUPFAM" id="SSF53187">
    <property type="entry name" value="Zn-dependent exopeptidases"/>
    <property type="match status" value="2"/>
</dbReference>
<dbReference type="InterPro" id="IPR003137">
    <property type="entry name" value="PA_domain"/>
</dbReference>
<proteinExistence type="inferred from homology"/>
<dbReference type="GO" id="GO:0006508">
    <property type="term" value="P:proteolysis"/>
    <property type="evidence" value="ECO:0007669"/>
    <property type="project" value="InterPro"/>
</dbReference>
<keyword evidence="3" id="KW-0472">Membrane</keyword>
<protein>
    <recommendedName>
        <fullName evidence="7">Aminopeptidase</fullName>
    </recommendedName>
</protein>
<evidence type="ECO:0000259" key="4">
    <source>
        <dbReference type="Pfam" id="PF02225"/>
    </source>
</evidence>
<dbReference type="AlphaFoldDB" id="A0A816LAB2"/>
<dbReference type="Pfam" id="PF02225">
    <property type="entry name" value="PA"/>
    <property type="match status" value="2"/>
</dbReference>
<evidence type="ECO:0000259" key="5">
    <source>
        <dbReference type="Pfam" id="PF04389"/>
    </source>
</evidence>
<name>A0A816LAB2_9BILA</name>
<dbReference type="InterPro" id="IPR007484">
    <property type="entry name" value="Peptidase_M28"/>
</dbReference>
<organism evidence="6">
    <name type="scientific">Rotaria magnacalcarata</name>
    <dbReference type="NCBI Taxonomy" id="392030"/>
    <lineage>
        <taxon>Eukaryota</taxon>
        <taxon>Metazoa</taxon>
        <taxon>Spiralia</taxon>
        <taxon>Gnathifera</taxon>
        <taxon>Rotifera</taxon>
        <taxon>Eurotatoria</taxon>
        <taxon>Bdelloidea</taxon>
        <taxon>Philodinida</taxon>
        <taxon>Philodinidae</taxon>
        <taxon>Rotaria</taxon>
    </lineage>
</organism>
<dbReference type="EMBL" id="CAJNRF010000062">
    <property type="protein sequence ID" value="CAF1934260.1"/>
    <property type="molecule type" value="Genomic_DNA"/>
</dbReference>
<sequence length="898" mass="96733">MSEQAEHSSISNRSLKLIIAGIAAGIVITITILGLAIAIFVKINSSSTSDSSPSAGSLLGDSIRIEELMDHLKEFQRIATANNGNRAVSTLGFNQTLDYIRDTLAINTDFVVSNKYFPIRQFGLNSDPILTSSINGVDKTYIYSKNLATADFYHIDFSTAADFSTFVPLTAIPNVGCSDVDWRNANPPPNGKVAIVKRGICAFSDKGALAAKYNVTALLIYNDGASPDRVSPIAIALGQESFLPALFLSFPVGQELANAALNISNNAGVRLIINVKELPLSPVGNICADTPTGDANQTIIIGSHSDSVPAGPGINDNVSNGTVDENNASKISSMNKNIKFLSCALGIGIFLTVTTVALSAATLGTVIKQSKDTPTSKPSLGSTYAESIEISDVMLHLKELQNIATNANGNRAVSTLGFNQTLDYITSYLSTQTDFKVARSYFYLRKFIIGANPVLLTSINGVETNRTFSSNLSAAEFYFIQYTRSTNFNTFVLISPIPNLGCSDGDWSAATPAPAGQVALVKRGDCTFAAKAALASKYNVGALLIYNDGEAPDRFSPIFISLGQSNELPALSLSYNLGRQLADAAQNPSNNVGVRIIIQMADESSYPVGNICADTPTGDANQTIIIGSHSDSVPAGPGINDNGSGSAANLGLAVALARLFKTSTYAKYKYRVRFCWWGAEEVGLLGSDDHVKQAKISTVVGERLSDYLVNLNYDMLGSPNYIFGIYDGKTANSDTPVTALPGSNKMTALYRQWFDEQNLPWNYTDFSGRSDYGPFLAEGIVAGGLFSGADGTKTLDERNYYDQMLGQGMGGIAGAIHDPCYHQACDSIQNINVFAYEKMVQAAAYVLEQLARQDDLKTWLYPASQIAKLNDRQKQQQQQQRRKPKYNSINEYFGYPYY</sequence>
<dbReference type="PANTHER" id="PTHR12147">
    <property type="entry name" value="METALLOPEPTIDASE M28 FAMILY MEMBER"/>
    <property type="match status" value="1"/>
</dbReference>
<gene>
    <name evidence="6" type="ORF">WKI299_LOCUS1105</name>
</gene>
<dbReference type="Proteomes" id="UP000663856">
    <property type="component" value="Unassembled WGS sequence"/>
</dbReference>
<dbReference type="CDD" id="cd00538">
    <property type="entry name" value="PA"/>
    <property type="match status" value="1"/>
</dbReference>
<feature type="domain" description="PA" evidence="4">
    <location>
        <begin position="493"/>
        <end position="581"/>
    </location>
</feature>
<dbReference type="GO" id="GO:0008235">
    <property type="term" value="F:metalloexopeptidase activity"/>
    <property type="evidence" value="ECO:0007669"/>
    <property type="project" value="InterPro"/>
</dbReference>
<feature type="domain" description="PA" evidence="4">
    <location>
        <begin position="168"/>
        <end position="256"/>
    </location>
</feature>
<dbReference type="PANTHER" id="PTHR12147:SF26">
    <property type="entry name" value="PEPTIDASE M28 DOMAIN-CONTAINING PROTEIN"/>
    <property type="match status" value="1"/>
</dbReference>
<feature type="transmembrane region" description="Helical" evidence="3">
    <location>
        <begin position="17"/>
        <end position="41"/>
    </location>
</feature>
<comment type="similarity">
    <text evidence="2">Belongs to the peptidase M28 family. M28B subfamily.</text>
</comment>
<accession>A0A816LAB2</accession>
<dbReference type="Gene3D" id="3.50.30.30">
    <property type="match status" value="2"/>
</dbReference>
<keyword evidence="3" id="KW-1133">Transmembrane helix</keyword>
<evidence type="ECO:0000256" key="2">
    <source>
        <dbReference type="ARBA" id="ARBA00005634"/>
    </source>
</evidence>